<sequence length="131" mass="14755">MIKFASLVSGRGEATMAAGGSGGGLAAAAASWRPPRSCEMYRAELRLCKSLSNRFHHVYVYGETPNCSHWGRDLDLCREWETTGNERAKEALRANERDRVAEQRKHPPVWKLRSRPPVDWHLPLADEPADK</sequence>
<evidence type="ECO:0000256" key="2">
    <source>
        <dbReference type="ARBA" id="ARBA00043942"/>
    </source>
</evidence>
<evidence type="ECO:0000313" key="7">
    <source>
        <dbReference type="RefSeq" id="XP_032823409.1"/>
    </source>
</evidence>
<comment type="similarity">
    <text evidence="1">Belongs to the UPF0545 family.</text>
</comment>
<dbReference type="InterPro" id="IPR021475">
    <property type="entry name" value="Pants/Emi1-like"/>
</dbReference>
<name>A0AAJ7TTR3_PETMA</name>
<evidence type="ECO:0000256" key="5">
    <source>
        <dbReference type="SAM" id="MobiDB-lite"/>
    </source>
</evidence>
<feature type="region of interest" description="Disordered" evidence="5">
    <location>
        <begin position="89"/>
        <end position="131"/>
    </location>
</feature>
<dbReference type="PANTHER" id="PTHR28052">
    <property type="entry name" value="UPF0545 PROTEIN C22ORF39"/>
    <property type="match status" value="1"/>
</dbReference>
<accession>A0AAJ7TTR3</accession>
<evidence type="ECO:0000313" key="6">
    <source>
        <dbReference type="Proteomes" id="UP001318040"/>
    </source>
</evidence>
<dbReference type="AlphaFoldDB" id="A0AAJ7TTR3"/>
<proteinExistence type="inferred from homology"/>
<dbReference type="Pfam" id="PF11326">
    <property type="entry name" value="PANTS-like"/>
    <property type="match status" value="1"/>
</dbReference>
<evidence type="ECO:0000256" key="4">
    <source>
        <dbReference type="ARBA" id="ARBA00044235"/>
    </source>
</evidence>
<comment type="subcellular location">
    <subcellularLocation>
        <location evidence="2">Synaptic cleft</location>
    </subcellularLocation>
</comment>
<dbReference type="KEGG" id="pmrn:116950083"/>
<dbReference type="GO" id="GO:0043083">
    <property type="term" value="C:synaptic cleft"/>
    <property type="evidence" value="ECO:0007669"/>
    <property type="project" value="UniProtKB-SubCell"/>
</dbReference>
<feature type="compositionally biased region" description="Basic and acidic residues" evidence="5">
    <location>
        <begin position="89"/>
        <end position="105"/>
    </location>
</feature>
<evidence type="ECO:0000256" key="3">
    <source>
        <dbReference type="ARBA" id="ARBA00044072"/>
    </source>
</evidence>
<reference evidence="7" key="1">
    <citation type="submission" date="2025-08" db="UniProtKB">
        <authorList>
            <consortium name="RefSeq"/>
        </authorList>
    </citation>
    <scope>IDENTIFICATION</scope>
    <source>
        <tissue evidence="7">Sperm</tissue>
    </source>
</reference>
<organism evidence="6 7">
    <name type="scientific">Petromyzon marinus</name>
    <name type="common">Sea lamprey</name>
    <dbReference type="NCBI Taxonomy" id="7757"/>
    <lineage>
        <taxon>Eukaryota</taxon>
        <taxon>Metazoa</taxon>
        <taxon>Chordata</taxon>
        <taxon>Craniata</taxon>
        <taxon>Vertebrata</taxon>
        <taxon>Cyclostomata</taxon>
        <taxon>Hyperoartia</taxon>
        <taxon>Petromyzontiformes</taxon>
        <taxon>Petromyzontidae</taxon>
        <taxon>Petromyzon</taxon>
    </lineage>
</organism>
<keyword evidence="6" id="KW-1185">Reference proteome</keyword>
<dbReference type="Proteomes" id="UP001318040">
    <property type="component" value="Chromosome 38"/>
</dbReference>
<evidence type="ECO:0000256" key="1">
    <source>
        <dbReference type="ARBA" id="ARBA00006412"/>
    </source>
</evidence>
<dbReference type="RefSeq" id="XP_032823409.1">
    <property type="nucleotide sequence ID" value="XM_032967518.1"/>
</dbReference>
<protein>
    <recommendedName>
        <fullName evidence="3">Synaptic plasticity regulator PANTS</fullName>
    </recommendedName>
    <alternativeName>
        <fullName evidence="4">Plasticity-associated neural transcript short</fullName>
    </alternativeName>
</protein>
<dbReference type="CTD" id="116950083"/>
<dbReference type="PANTHER" id="PTHR28052:SF1">
    <property type="entry name" value="UPF0545 PROTEIN C22ORF39"/>
    <property type="match status" value="1"/>
</dbReference>
<gene>
    <name evidence="7" type="primary">C38H22orf39</name>
</gene>